<sequence length="115" mass="12834">MTKAKKEIRVRVWVDLDGERFFGPGRAELLQLIQDTGSISKAAKSMGMSYKKAWAMVDEMNEKAKKPYVIAQKGGQKGGGTEVTEAGKKMVDAYTRMMGRIQAIVEKDKSLLDYI</sequence>
<organism evidence="1 2">
    <name type="scientific">Ohtaekwangia kribbensis</name>
    <dbReference type="NCBI Taxonomy" id="688913"/>
    <lineage>
        <taxon>Bacteria</taxon>
        <taxon>Pseudomonadati</taxon>
        <taxon>Bacteroidota</taxon>
        <taxon>Cytophagia</taxon>
        <taxon>Cytophagales</taxon>
        <taxon>Fulvivirgaceae</taxon>
        <taxon>Ohtaekwangia</taxon>
    </lineage>
</organism>
<dbReference type="SUPFAM" id="SSF46785">
    <property type="entry name" value="Winged helix' DNA-binding domain"/>
    <property type="match status" value="1"/>
</dbReference>
<dbReference type="PANTHER" id="PTHR30432">
    <property type="entry name" value="TRANSCRIPTIONAL REGULATOR MODE"/>
    <property type="match status" value="1"/>
</dbReference>
<keyword evidence="2" id="KW-1185">Reference proteome</keyword>
<protein>
    <submittedName>
        <fullName evidence="1">Winged helix-turn-helix domain-containing protein</fullName>
    </submittedName>
</protein>
<comment type="caution">
    <text evidence="1">The sequence shown here is derived from an EMBL/GenBank/DDBJ whole genome shotgun (WGS) entry which is preliminary data.</text>
</comment>
<name>A0ABW3KBW4_9BACT</name>
<dbReference type="InterPro" id="IPR051815">
    <property type="entry name" value="Molybdate_resp_trans_reg"/>
</dbReference>
<dbReference type="EMBL" id="JBHTKA010000016">
    <property type="protein sequence ID" value="MFD1003562.1"/>
    <property type="molecule type" value="Genomic_DNA"/>
</dbReference>
<evidence type="ECO:0000313" key="1">
    <source>
        <dbReference type="EMBL" id="MFD1003562.1"/>
    </source>
</evidence>
<dbReference type="InterPro" id="IPR036388">
    <property type="entry name" value="WH-like_DNA-bd_sf"/>
</dbReference>
<dbReference type="Proteomes" id="UP001597112">
    <property type="component" value="Unassembled WGS sequence"/>
</dbReference>
<dbReference type="InterPro" id="IPR036390">
    <property type="entry name" value="WH_DNA-bd_sf"/>
</dbReference>
<dbReference type="Gene3D" id="1.10.10.10">
    <property type="entry name" value="Winged helix-like DNA-binding domain superfamily/Winged helix DNA-binding domain"/>
    <property type="match status" value="1"/>
</dbReference>
<reference evidence="2" key="1">
    <citation type="journal article" date="2019" name="Int. J. Syst. Evol. Microbiol.">
        <title>The Global Catalogue of Microorganisms (GCM) 10K type strain sequencing project: providing services to taxonomists for standard genome sequencing and annotation.</title>
        <authorList>
            <consortium name="The Broad Institute Genomics Platform"/>
            <consortium name="The Broad Institute Genome Sequencing Center for Infectious Disease"/>
            <person name="Wu L."/>
            <person name="Ma J."/>
        </authorList>
    </citation>
    <scope>NUCLEOTIDE SEQUENCE [LARGE SCALE GENOMIC DNA]</scope>
    <source>
        <strain evidence="2">CCUG 58938</strain>
    </source>
</reference>
<evidence type="ECO:0000313" key="2">
    <source>
        <dbReference type="Proteomes" id="UP001597112"/>
    </source>
</evidence>
<accession>A0ABW3KBW4</accession>
<dbReference type="PANTHER" id="PTHR30432:SF1">
    <property type="entry name" value="DNA-BINDING TRANSCRIPTIONAL DUAL REGULATOR MODE"/>
    <property type="match status" value="1"/>
</dbReference>
<proteinExistence type="predicted"/>
<dbReference type="RefSeq" id="WP_377586392.1">
    <property type="nucleotide sequence ID" value="NZ_JBHTKA010000016.1"/>
</dbReference>
<gene>
    <name evidence="1" type="ORF">ACFQ21_29830</name>
</gene>